<dbReference type="Proteomes" id="UP001153331">
    <property type="component" value="Unassembled WGS sequence"/>
</dbReference>
<sequence length="177" mass="19519">MEATRRSTRTPGANRKPKYRDLPKLPSEEKPEPWPPRKLPAGLIYVPPAPEAKFTKADKTAPPQVPHTGRASTEETLANDSDAASDGTLSAPGSPTSCTHANGSRAASSSRAKAQMAIVWDQRRRERDLMVYQRGEPECEVPVSAVRSSWGEEGRAKKRQKMGELVAAWKAEQDWDE</sequence>
<accession>A0ACC2IT73</accession>
<evidence type="ECO:0000313" key="2">
    <source>
        <dbReference type="Proteomes" id="UP001153331"/>
    </source>
</evidence>
<evidence type="ECO:0000313" key="1">
    <source>
        <dbReference type="EMBL" id="KAJ8118349.1"/>
    </source>
</evidence>
<proteinExistence type="predicted"/>
<name>A0ACC2IT73_9PLEO</name>
<gene>
    <name evidence="1" type="ORF">OPT61_g673</name>
</gene>
<reference evidence="1" key="1">
    <citation type="submission" date="2022-11" db="EMBL/GenBank/DDBJ databases">
        <title>Genome Sequence of Boeremia exigua.</title>
        <authorList>
            <person name="Buettner E."/>
        </authorList>
    </citation>
    <scope>NUCLEOTIDE SEQUENCE</scope>
    <source>
        <strain evidence="1">CU02</strain>
    </source>
</reference>
<dbReference type="EMBL" id="JAPHNI010000022">
    <property type="protein sequence ID" value="KAJ8118349.1"/>
    <property type="molecule type" value="Genomic_DNA"/>
</dbReference>
<protein>
    <submittedName>
        <fullName evidence="1">Uncharacterized protein</fullName>
    </submittedName>
</protein>
<organism evidence="1 2">
    <name type="scientific">Boeremia exigua</name>
    <dbReference type="NCBI Taxonomy" id="749465"/>
    <lineage>
        <taxon>Eukaryota</taxon>
        <taxon>Fungi</taxon>
        <taxon>Dikarya</taxon>
        <taxon>Ascomycota</taxon>
        <taxon>Pezizomycotina</taxon>
        <taxon>Dothideomycetes</taxon>
        <taxon>Pleosporomycetidae</taxon>
        <taxon>Pleosporales</taxon>
        <taxon>Pleosporineae</taxon>
        <taxon>Didymellaceae</taxon>
        <taxon>Boeremia</taxon>
    </lineage>
</organism>
<keyword evidence="2" id="KW-1185">Reference proteome</keyword>
<comment type="caution">
    <text evidence="1">The sequence shown here is derived from an EMBL/GenBank/DDBJ whole genome shotgun (WGS) entry which is preliminary data.</text>
</comment>